<dbReference type="Pfam" id="PF08612">
    <property type="entry name" value="Med20"/>
    <property type="match status" value="1"/>
</dbReference>
<keyword evidence="4" id="KW-0804">Transcription</keyword>
<keyword evidence="6" id="KW-1185">Reference proteome</keyword>
<keyword evidence="4" id="KW-0805">Transcription regulation</keyword>
<name>A0A9P5XWJ1_9AGAR</name>
<proteinExistence type="inferred from homology"/>
<evidence type="ECO:0000313" key="6">
    <source>
        <dbReference type="Proteomes" id="UP000807353"/>
    </source>
</evidence>
<evidence type="ECO:0000256" key="1">
    <source>
        <dbReference type="ARBA" id="ARBA00004123"/>
    </source>
</evidence>
<comment type="function">
    <text evidence="4">Component of the Mediator complex, a coactivator involved in the regulated transcription of nearly all RNA polymerase II-dependent genes. Mediator functions as a bridge to convey information from gene-specific regulatory proteins to the basal RNA polymerase II transcription machinery. Mediator is recruited to promoters by direct interactions with regulatory proteins and serves as a scaffold for the assembly of a functional preinitiation complex with RNA polymerase II and the general transcription factors.</text>
</comment>
<organism evidence="5 6">
    <name type="scientific">Collybia nuda</name>
    <dbReference type="NCBI Taxonomy" id="64659"/>
    <lineage>
        <taxon>Eukaryota</taxon>
        <taxon>Fungi</taxon>
        <taxon>Dikarya</taxon>
        <taxon>Basidiomycota</taxon>
        <taxon>Agaricomycotina</taxon>
        <taxon>Agaricomycetes</taxon>
        <taxon>Agaricomycetidae</taxon>
        <taxon>Agaricales</taxon>
        <taxon>Tricholomatineae</taxon>
        <taxon>Clitocybaceae</taxon>
        <taxon>Collybia</taxon>
    </lineage>
</organism>
<comment type="subunit">
    <text evidence="4">Component of the Mediator complex.</text>
</comment>
<dbReference type="Proteomes" id="UP000807353">
    <property type="component" value="Unassembled WGS sequence"/>
</dbReference>
<dbReference type="AlphaFoldDB" id="A0A9P5XWJ1"/>
<dbReference type="GO" id="GO:0006357">
    <property type="term" value="P:regulation of transcription by RNA polymerase II"/>
    <property type="evidence" value="ECO:0007669"/>
    <property type="project" value="InterPro"/>
</dbReference>
<gene>
    <name evidence="4" type="primary">MED20</name>
    <name evidence="5" type="ORF">BDZ94DRAFT_1228641</name>
</gene>
<comment type="subcellular location">
    <subcellularLocation>
        <location evidence="1 4">Nucleus</location>
    </subcellularLocation>
</comment>
<dbReference type="OrthoDB" id="2536675at2759"/>
<dbReference type="InterPro" id="IPR013921">
    <property type="entry name" value="Mediator_Med20"/>
</dbReference>
<keyword evidence="4" id="KW-0010">Activator</keyword>
<keyword evidence="3 4" id="KW-0539">Nucleus</keyword>
<reference evidence="5" key="1">
    <citation type="submission" date="2020-11" db="EMBL/GenBank/DDBJ databases">
        <authorList>
            <consortium name="DOE Joint Genome Institute"/>
            <person name="Ahrendt S."/>
            <person name="Riley R."/>
            <person name="Andreopoulos W."/>
            <person name="Labutti K."/>
            <person name="Pangilinan J."/>
            <person name="Ruiz-Duenas F.J."/>
            <person name="Barrasa J.M."/>
            <person name="Sanchez-Garcia M."/>
            <person name="Camarero S."/>
            <person name="Miyauchi S."/>
            <person name="Serrano A."/>
            <person name="Linde D."/>
            <person name="Babiker R."/>
            <person name="Drula E."/>
            <person name="Ayuso-Fernandez I."/>
            <person name="Pacheco R."/>
            <person name="Padilla G."/>
            <person name="Ferreira P."/>
            <person name="Barriuso J."/>
            <person name="Kellner H."/>
            <person name="Castanera R."/>
            <person name="Alfaro M."/>
            <person name="Ramirez L."/>
            <person name="Pisabarro A.G."/>
            <person name="Kuo A."/>
            <person name="Tritt A."/>
            <person name="Lipzen A."/>
            <person name="He G."/>
            <person name="Yan M."/>
            <person name="Ng V."/>
            <person name="Cullen D."/>
            <person name="Martin F."/>
            <person name="Rosso M.-N."/>
            <person name="Henrissat B."/>
            <person name="Hibbett D."/>
            <person name="Martinez A.T."/>
            <person name="Grigoriev I.V."/>
        </authorList>
    </citation>
    <scope>NUCLEOTIDE SEQUENCE</scope>
    <source>
        <strain evidence="5">CBS 247.69</strain>
    </source>
</reference>
<dbReference type="GO" id="GO:0016592">
    <property type="term" value="C:mediator complex"/>
    <property type="evidence" value="ECO:0007669"/>
    <property type="project" value="InterPro"/>
</dbReference>
<evidence type="ECO:0000256" key="4">
    <source>
        <dbReference type="RuleBase" id="RU364152"/>
    </source>
</evidence>
<dbReference type="GO" id="GO:0003712">
    <property type="term" value="F:transcription coregulator activity"/>
    <property type="evidence" value="ECO:0007669"/>
    <property type="project" value="InterPro"/>
</dbReference>
<evidence type="ECO:0000313" key="5">
    <source>
        <dbReference type="EMBL" id="KAF9457010.1"/>
    </source>
</evidence>
<evidence type="ECO:0000256" key="2">
    <source>
        <dbReference type="ARBA" id="ARBA00010743"/>
    </source>
</evidence>
<protein>
    <recommendedName>
        <fullName evidence="4">Mediator of RNA polymerase II transcription subunit 20</fullName>
    </recommendedName>
    <alternativeName>
        <fullName evidence="4">Mediator complex subunit 20</fullName>
    </alternativeName>
</protein>
<evidence type="ECO:0000256" key="3">
    <source>
        <dbReference type="ARBA" id="ARBA00023242"/>
    </source>
</evidence>
<accession>A0A9P5XWJ1</accession>
<comment type="similarity">
    <text evidence="2 4">Belongs to the Mediator complex subunit 20 family.</text>
</comment>
<sequence>MGFTGLARWVNAPTHGLQLVRENIARNHNGQYKGPWHLSVKSYRSTLGQIPGFPASSERTMCALTMDQNVFVLLEDPVAPTRADVIAAAPPGQEATYLQGPAHFRTTFLTLRPPGALEQLLAQLKARWVSVRQTTSSSAPSRGQTSGQQLLIEGFIFAIGNDWLVRVGNVILGGGAVKGMLLEAEYLPLPALHSPVADGTSELLSNLLTSVLPNVQDAKTVAVTISNLQWEDVLWDREEEEKENKNAGQNWTEEGHDSDEIYIFGDEETPKKKRDDWVGVDRDRRSSYLIMGALRSEGIL</sequence>
<comment type="caution">
    <text evidence="5">The sequence shown here is derived from an EMBL/GenBank/DDBJ whole genome shotgun (WGS) entry which is preliminary data.</text>
</comment>
<dbReference type="EMBL" id="MU150391">
    <property type="protein sequence ID" value="KAF9457010.1"/>
    <property type="molecule type" value="Genomic_DNA"/>
</dbReference>